<reference evidence="1 2" key="1">
    <citation type="submission" date="2023-12" db="EMBL/GenBank/DDBJ databases">
        <title>Novel species of the genus Arcicella isolated from rivers.</title>
        <authorList>
            <person name="Lu H."/>
        </authorList>
    </citation>
    <scope>NUCLEOTIDE SEQUENCE [LARGE SCALE GENOMIC DNA]</scope>
    <source>
        <strain evidence="1 2">LMG 21963</strain>
    </source>
</reference>
<gene>
    <name evidence="1" type="ORF">VB264_05565</name>
</gene>
<dbReference type="RefSeq" id="WP_323247501.1">
    <property type="nucleotide sequence ID" value="NZ_JAYFUL010000006.1"/>
</dbReference>
<accession>A0ABU5QJK2</accession>
<evidence type="ECO:0000313" key="1">
    <source>
        <dbReference type="EMBL" id="MEA5257246.1"/>
    </source>
</evidence>
<name>A0ABU5QJK2_9BACT</name>
<evidence type="ECO:0008006" key="3">
    <source>
        <dbReference type="Google" id="ProtNLM"/>
    </source>
</evidence>
<organism evidence="1 2">
    <name type="scientific">Arcicella aquatica</name>
    <dbReference type="NCBI Taxonomy" id="217141"/>
    <lineage>
        <taxon>Bacteria</taxon>
        <taxon>Pseudomonadati</taxon>
        <taxon>Bacteroidota</taxon>
        <taxon>Cytophagia</taxon>
        <taxon>Cytophagales</taxon>
        <taxon>Flectobacillaceae</taxon>
        <taxon>Arcicella</taxon>
    </lineage>
</organism>
<dbReference type="EMBL" id="JAYFUL010000006">
    <property type="protein sequence ID" value="MEA5257246.1"/>
    <property type="molecule type" value="Genomic_DNA"/>
</dbReference>
<comment type="caution">
    <text evidence="1">The sequence shown here is derived from an EMBL/GenBank/DDBJ whole genome shotgun (WGS) entry which is preliminary data.</text>
</comment>
<keyword evidence="2" id="KW-1185">Reference proteome</keyword>
<protein>
    <recommendedName>
        <fullName evidence="3">Outer membrane beta-barrel porin/alpha-amylase</fullName>
    </recommendedName>
</protein>
<dbReference type="Proteomes" id="UP001304671">
    <property type="component" value="Unassembled WGS sequence"/>
</dbReference>
<proteinExistence type="predicted"/>
<sequence length="320" mass="34991">MKSLNTLIYLCIFLIIVFSSTTFSQVQSIPPADSVMIPRVQISLKDGTILKGKILSSTLFIHTINTDNLGVLQVNIENVLSITLLDEANETSDKFDDFSIKPTSYFISSSAYNLAKGENRYTNSIFLINDFAFGLSNKFSVSVSPVILPIPFFGVFFGCAVGGKFTQPIGRKLNIGASFYLGAGSGTTNTVQMGSAFATYGNPNSNLTMGFSSTFVGNGDHKNFAQLSGMHRLTKRVALIAESILFTKKETNFYYYGNGNYTTTDNTTVSAVIFLGAKIFYKKSFLDFGILNGSNINNSERSNTTAYIKFTTLMGSSRKK</sequence>
<evidence type="ECO:0000313" key="2">
    <source>
        <dbReference type="Proteomes" id="UP001304671"/>
    </source>
</evidence>